<reference evidence="10" key="1">
    <citation type="submission" date="2020-10" db="EMBL/GenBank/DDBJ databases">
        <authorList>
            <person name="Gilroy R."/>
        </authorList>
    </citation>
    <scope>NUCLEOTIDE SEQUENCE</scope>
    <source>
        <strain evidence="10">10037</strain>
    </source>
</reference>
<dbReference type="Gene3D" id="1.20.1260.10">
    <property type="match status" value="1"/>
</dbReference>
<evidence type="ECO:0000256" key="5">
    <source>
        <dbReference type="ARBA" id="ARBA00023004"/>
    </source>
</evidence>
<comment type="function">
    <text evidence="6">May alleviate iron toxicity in the presence of oxygen.</text>
</comment>
<feature type="binding site" evidence="7">
    <location>
        <position position="53"/>
    </location>
    <ligand>
        <name>Fe cation</name>
        <dbReference type="ChEBI" id="CHEBI:24875"/>
        <label>1</label>
    </ligand>
</feature>
<evidence type="ECO:0000256" key="6">
    <source>
        <dbReference type="ARBA" id="ARBA00054546"/>
    </source>
</evidence>
<dbReference type="CDD" id="cd01055">
    <property type="entry name" value="Nonheme_Ferritin"/>
    <property type="match status" value="1"/>
</dbReference>
<organism evidence="10 11">
    <name type="scientific">Candidatus Merdivivens pullistercoris</name>
    <dbReference type="NCBI Taxonomy" id="2840873"/>
    <lineage>
        <taxon>Bacteria</taxon>
        <taxon>Pseudomonadati</taxon>
        <taxon>Bacteroidota</taxon>
        <taxon>Bacteroidia</taxon>
        <taxon>Bacteroidales</taxon>
        <taxon>Muribaculaceae</taxon>
        <taxon>Muribaculaceae incertae sedis</taxon>
        <taxon>Candidatus Merdivivens</taxon>
    </lineage>
</organism>
<evidence type="ECO:0000313" key="10">
    <source>
        <dbReference type="EMBL" id="MBO8464858.1"/>
    </source>
</evidence>
<evidence type="ECO:0000259" key="9">
    <source>
        <dbReference type="PROSITE" id="PS50905"/>
    </source>
</evidence>
<proteinExistence type="inferred from homology"/>
<dbReference type="PROSITE" id="PS50905">
    <property type="entry name" value="FERRITIN_LIKE"/>
    <property type="match status" value="1"/>
</dbReference>
<dbReference type="GO" id="GO:0004322">
    <property type="term" value="F:ferroxidase activity"/>
    <property type="evidence" value="ECO:0007669"/>
    <property type="project" value="TreeGrafter"/>
</dbReference>
<gene>
    <name evidence="10" type="ORF">IAB93_02530</name>
</gene>
<dbReference type="PANTHER" id="PTHR11431:SF127">
    <property type="entry name" value="BACTERIAL NON-HEME FERRITIN"/>
    <property type="match status" value="1"/>
</dbReference>
<dbReference type="FunFam" id="1.20.1260.10:FF:000001">
    <property type="entry name" value="Non-heme ferritin"/>
    <property type="match status" value="1"/>
</dbReference>
<sequence>MITEKLQKAMNDQIMAEMWSSNLYLSMSFFLAKEGYDGLAHWMKKQSQEELEHAYDMAAYVIKRGGQAQVNMIDVVPQGWGSVTEVFKHVYEHECHVSSLINTLLDMAVEEKDKATEDFLWGYVREQVEEEATALDIYEKTKKADNASILFLDEKLGQRK</sequence>
<feature type="binding site" evidence="7">
    <location>
        <position position="17"/>
    </location>
    <ligand>
        <name>Fe cation</name>
        <dbReference type="ChEBI" id="CHEBI:24875"/>
        <label>1</label>
    </ligand>
</feature>
<dbReference type="EC" id="1.16.3.2" evidence="8"/>
<evidence type="ECO:0000256" key="2">
    <source>
        <dbReference type="ARBA" id="ARBA00022434"/>
    </source>
</evidence>
<dbReference type="EMBL" id="JADIME010000029">
    <property type="protein sequence ID" value="MBO8464858.1"/>
    <property type="molecule type" value="Genomic_DNA"/>
</dbReference>
<evidence type="ECO:0000256" key="4">
    <source>
        <dbReference type="ARBA" id="ARBA00023002"/>
    </source>
</evidence>
<feature type="binding site" evidence="7">
    <location>
        <position position="127"/>
    </location>
    <ligand>
        <name>Fe cation</name>
        <dbReference type="ChEBI" id="CHEBI:24875"/>
        <label>1</label>
    </ligand>
</feature>
<dbReference type="PANTHER" id="PTHR11431">
    <property type="entry name" value="FERRITIN"/>
    <property type="match status" value="1"/>
</dbReference>
<feature type="binding site" evidence="7">
    <location>
        <position position="50"/>
    </location>
    <ligand>
        <name>Fe cation</name>
        <dbReference type="ChEBI" id="CHEBI:24875"/>
        <label>1</label>
    </ligand>
</feature>
<comment type="subcellular location">
    <subcellularLocation>
        <location evidence="8">Cytoplasm</location>
    </subcellularLocation>
</comment>
<feature type="binding site" evidence="7">
    <location>
        <position position="94"/>
    </location>
    <ligand>
        <name>Fe cation</name>
        <dbReference type="ChEBI" id="CHEBI:24875"/>
        <label>1</label>
    </ligand>
</feature>
<keyword evidence="3 7" id="KW-0479">Metal-binding</keyword>
<dbReference type="InterPro" id="IPR041719">
    <property type="entry name" value="Ferritin_prok"/>
</dbReference>
<dbReference type="InterPro" id="IPR012347">
    <property type="entry name" value="Ferritin-like"/>
</dbReference>
<dbReference type="GO" id="GO:0042802">
    <property type="term" value="F:identical protein binding"/>
    <property type="evidence" value="ECO:0007669"/>
    <property type="project" value="UniProtKB-ARBA"/>
</dbReference>
<evidence type="ECO:0000313" key="11">
    <source>
        <dbReference type="Proteomes" id="UP000823597"/>
    </source>
</evidence>
<dbReference type="SUPFAM" id="SSF47240">
    <property type="entry name" value="Ferritin-like"/>
    <property type="match status" value="1"/>
</dbReference>
<keyword evidence="2 8" id="KW-0409">Iron storage</keyword>
<evidence type="ECO:0000256" key="1">
    <source>
        <dbReference type="ARBA" id="ARBA00006950"/>
    </source>
</evidence>
<dbReference type="GO" id="GO:0006879">
    <property type="term" value="P:intracellular iron ion homeostasis"/>
    <property type="evidence" value="ECO:0007669"/>
    <property type="project" value="UniProtKB-KW"/>
</dbReference>
<dbReference type="Proteomes" id="UP000823597">
    <property type="component" value="Unassembled WGS sequence"/>
</dbReference>
<dbReference type="InterPro" id="IPR008331">
    <property type="entry name" value="Ferritin_DPS_dom"/>
</dbReference>
<dbReference type="AlphaFoldDB" id="A0A9D9I2U9"/>
<comment type="function">
    <text evidence="8">Iron-storage protein.</text>
</comment>
<dbReference type="GO" id="GO:0005829">
    <property type="term" value="C:cytosol"/>
    <property type="evidence" value="ECO:0007669"/>
    <property type="project" value="TreeGrafter"/>
</dbReference>
<dbReference type="GO" id="GO:0008198">
    <property type="term" value="F:ferrous iron binding"/>
    <property type="evidence" value="ECO:0007669"/>
    <property type="project" value="TreeGrafter"/>
</dbReference>
<protein>
    <recommendedName>
        <fullName evidence="8">Ferritin</fullName>
        <ecNumber evidence="8">1.16.3.2</ecNumber>
    </recommendedName>
</protein>
<evidence type="ECO:0000256" key="7">
    <source>
        <dbReference type="PIRSR" id="PIRSR601519-1"/>
    </source>
</evidence>
<dbReference type="InterPro" id="IPR009040">
    <property type="entry name" value="Ferritin-like_diiron"/>
</dbReference>
<keyword evidence="8" id="KW-0963">Cytoplasm</keyword>
<reference evidence="10" key="2">
    <citation type="journal article" date="2021" name="PeerJ">
        <title>Extensive microbial diversity within the chicken gut microbiome revealed by metagenomics and culture.</title>
        <authorList>
            <person name="Gilroy R."/>
            <person name="Ravi A."/>
            <person name="Getino M."/>
            <person name="Pursley I."/>
            <person name="Horton D.L."/>
            <person name="Alikhan N.F."/>
            <person name="Baker D."/>
            <person name="Gharbi K."/>
            <person name="Hall N."/>
            <person name="Watson M."/>
            <person name="Adriaenssens E.M."/>
            <person name="Foster-Nyarko E."/>
            <person name="Jarju S."/>
            <person name="Secka A."/>
            <person name="Antonio M."/>
            <person name="Oren A."/>
            <person name="Chaudhuri R.R."/>
            <person name="La Ragione R."/>
            <person name="Hildebrand F."/>
            <person name="Pallen M.J."/>
        </authorList>
    </citation>
    <scope>NUCLEOTIDE SEQUENCE</scope>
    <source>
        <strain evidence="10">10037</strain>
    </source>
</reference>
<feature type="domain" description="Ferritin-like diiron" evidence="9">
    <location>
        <begin position="1"/>
        <end position="145"/>
    </location>
</feature>
<dbReference type="InterPro" id="IPR009078">
    <property type="entry name" value="Ferritin-like_SF"/>
</dbReference>
<keyword evidence="4" id="KW-0560">Oxidoreductase</keyword>
<accession>A0A9D9I2U9</accession>
<dbReference type="GO" id="GO:0008199">
    <property type="term" value="F:ferric iron binding"/>
    <property type="evidence" value="ECO:0007669"/>
    <property type="project" value="InterPro"/>
</dbReference>
<evidence type="ECO:0000256" key="3">
    <source>
        <dbReference type="ARBA" id="ARBA00022723"/>
    </source>
</evidence>
<comment type="caution">
    <text evidence="10">The sequence shown here is derived from an EMBL/GenBank/DDBJ whole genome shotgun (WGS) entry which is preliminary data.</text>
</comment>
<evidence type="ECO:0000256" key="8">
    <source>
        <dbReference type="RuleBase" id="RU361145"/>
    </source>
</evidence>
<keyword evidence="5 7" id="KW-0408">Iron</keyword>
<comment type="catalytic activity">
    <reaction evidence="8">
        <text>4 Fe(2+) + O2 + 6 H2O = 4 iron(III) oxide-hydroxide + 12 H(+)</text>
        <dbReference type="Rhea" id="RHEA:11972"/>
        <dbReference type="ChEBI" id="CHEBI:15377"/>
        <dbReference type="ChEBI" id="CHEBI:15378"/>
        <dbReference type="ChEBI" id="CHEBI:15379"/>
        <dbReference type="ChEBI" id="CHEBI:29033"/>
        <dbReference type="ChEBI" id="CHEBI:78619"/>
        <dbReference type="EC" id="1.16.3.2"/>
    </reaction>
</comment>
<dbReference type="Pfam" id="PF00210">
    <property type="entry name" value="Ferritin"/>
    <property type="match status" value="1"/>
</dbReference>
<dbReference type="InterPro" id="IPR001519">
    <property type="entry name" value="Ferritin"/>
</dbReference>
<comment type="similarity">
    <text evidence="1 8">Belongs to the ferritin family. Prokaryotic subfamily.</text>
</comment>
<dbReference type="GO" id="GO:0006826">
    <property type="term" value="P:iron ion transport"/>
    <property type="evidence" value="ECO:0007669"/>
    <property type="project" value="InterPro"/>
</dbReference>
<name>A0A9D9I2U9_9BACT</name>